<dbReference type="SUPFAM" id="SSF56112">
    <property type="entry name" value="Protein kinase-like (PK-like)"/>
    <property type="match status" value="1"/>
</dbReference>
<dbReference type="SMART" id="SM00587">
    <property type="entry name" value="CHK"/>
    <property type="match status" value="1"/>
</dbReference>
<dbReference type="STRING" id="141349.BN1232_04812"/>
<dbReference type="PANTHER" id="PTHR11012:SF30">
    <property type="entry name" value="PROTEIN KINASE-LIKE DOMAIN-CONTAINING"/>
    <property type="match status" value="1"/>
</dbReference>
<evidence type="ECO:0000313" key="2">
    <source>
        <dbReference type="EMBL" id="CQD20159.1"/>
    </source>
</evidence>
<gene>
    <name evidence="2" type="ORF">BN1232_04812</name>
</gene>
<dbReference type="Gene3D" id="3.90.1200.10">
    <property type="match status" value="1"/>
</dbReference>
<protein>
    <submittedName>
        <fullName evidence="2">Aminoglycoside phosphotransferase</fullName>
    </submittedName>
</protein>
<dbReference type="InterPro" id="IPR011009">
    <property type="entry name" value="Kinase-like_dom_sf"/>
</dbReference>
<name>A0A0E4CQ90_MYCLN</name>
<feature type="domain" description="CHK kinase-like" evidence="1">
    <location>
        <begin position="123"/>
        <end position="301"/>
    </location>
</feature>
<reference evidence="2 3" key="1">
    <citation type="submission" date="2015-03" db="EMBL/GenBank/DDBJ databases">
        <authorList>
            <person name="Urmite Genomes"/>
        </authorList>
    </citation>
    <scope>NUCLEOTIDE SEQUENCE [LARGE SCALE GENOMIC DNA]</scope>
    <source>
        <strain evidence="2 3">CSUR P1491</strain>
    </source>
</reference>
<evidence type="ECO:0000313" key="3">
    <source>
        <dbReference type="Proteomes" id="UP000199251"/>
    </source>
</evidence>
<dbReference type="PANTHER" id="PTHR11012">
    <property type="entry name" value="PROTEIN KINASE-LIKE DOMAIN-CONTAINING"/>
    <property type="match status" value="1"/>
</dbReference>
<dbReference type="Proteomes" id="UP000199251">
    <property type="component" value="Unassembled WGS sequence"/>
</dbReference>
<sequence length="361" mass="39044">MEAVLADSTLDLTPAWFTAALREGGAIGPHTEVVAADAALFGTGQFGLVARAELKYDDNASGAPASVIVKLPSADQGSRELGIAIGAYEAEVRFYLEIAPRSGIDVPRSHWASFEPGTGRVTLLLEDLTDGWEVGDALAGGTVAQTEAALDQIARLHGDLWDDPSLRGLDWLGPIDRTQLLFDGVPAALPRFRERFGDRLERHQLKAVERLAPKGAEYPRAAWRGPLVVSHGDFRLDNVLFAQDSGTLRAKVIDWQSLRLAPPMIDAAIWLASCLSPDERRTHQDALLHRYHEGLLAAGVRDFGFTDCLASLRICSLYVFLLSVGISVTIAQSDRGDEMFAGMVARAADFVTDLGAETVLD</sequence>
<dbReference type="Pfam" id="PF01636">
    <property type="entry name" value="APH"/>
    <property type="match status" value="1"/>
</dbReference>
<dbReference type="InterPro" id="IPR015897">
    <property type="entry name" value="CHK_kinase-like"/>
</dbReference>
<dbReference type="RefSeq" id="WP_175364522.1">
    <property type="nucleotide sequence ID" value="NZ_CTEE01000001.1"/>
</dbReference>
<evidence type="ECO:0000259" key="1">
    <source>
        <dbReference type="SMART" id="SM00587"/>
    </source>
</evidence>
<accession>A0A0E4CQ90</accession>
<dbReference type="GO" id="GO:0016740">
    <property type="term" value="F:transferase activity"/>
    <property type="evidence" value="ECO:0007669"/>
    <property type="project" value="UniProtKB-KW"/>
</dbReference>
<keyword evidence="2" id="KW-0808">Transferase</keyword>
<organism evidence="2 3">
    <name type="scientific">Mycobacterium lentiflavum</name>
    <dbReference type="NCBI Taxonomy" id="141349"/>
    <lineage>
        <taxon>Bacteria</taxon>
        <taxon>Bacillati</taxon>
        <taxon>Actinomycetota</taxon>
        <taxon>Actinomycetes</taxon>
        <taxon>Mycobacteriales</taxon>
        <taxon>Mycobacteriaceae</taxon>
        <taxon>Mycobacterium</taxon>
        <taxon>Mycobacterium simiae complex</taxon>
    </lineage>
</organism>
<dbReference type="AlphaFoldDB" id="A0A0E4CQ90"/>
<dbReference type="EMBL" id="CTEE01000001">
    <property type="protein sequence ID" value="CQD20159.1"/>
    <property type="molecule type" value="Genomic_DNA"/>
</dbReference>
<dbReference type="InterPro" id="IPR002575">
    <property type="entry name" value="Aminoglycoside_PTrfase"/>
</dbReference>
<proteinExistence type="predicted"/>